<dbReference type="InterPro" id="IPR004812">
    <property type="entry name" value="Efflux_drug-R_Bcr/CmlA"/>
</dbReference>
<evidence type="ECO:0000256" key="2">
    <source>
        <dbReference type="ARBA" id="ARBA00006236"/>
    </source>
</evidence>
<dbReference type="Pfam" id="PF07690">
    <property type="entry name" value="MFS_1"/>
    <property type="match status" value="1"/>
</dbReference>
<dbReference type="PANTHER" id="PTHR23502">
    <property type="entry name" value="MAJOR FACILITATOR SUPERFAMILY"/>
    <property type="match status" value="1"/>
</dbReference>
<keyword evidence="6 8" id="KW-1133">Transmembrane helix</keyword>
<dbReference type="AlphaFoldDB" id="A0A4R6V5R9"/>
<evidence type="ECO:0000259" key="9">
    <source>
        <dbReference type="PROSITE" id="PS50850"/>
    </source>
</evidence>
<evidence type="ECO:0000256" key="6">
    <source>
        <dbReference type="ARBA" id="ARBA00022989"/>
    </source>
</evidence>
<feature type="transmembrane region" description="Helical" evidence="8">
    <location>
        <begin position="289"/>
        <end position="312"/>
    </location>
</feature>
<evidence type="ECO:0000313" key="11">
    <source>
        <dbReference type="Proteomes" id="UP000295281"/>
    </source>
</evidence>
<keyword evidence="5 8" id="KW-0812">Transmembrane</keyword>
<feature type="transmembrane region" description="Helical" evidence="8">
    <location>
        <begin position="55"/>
        <end position="74"/>
    </location>
</feature>
<feature type="transmembrane region" description="Helical" evidence="8">
    <location>
        <begin position="352"/>
        <end position="371"/>
    </location>
</feature>
<evidence type="ECO:0000256" key="8">
    <source>
        <dbReference type="SAM" id="Phobius"/>
    </source>
</evidence>
<dbReference type="InterPro" id="IPR011701">
    <property type="entry name" value="MFS"/>
</dbReference>
<feature type="transmembrane region" description="Helical" evidence="8">
    <location>
        <begin position="261"/>
        <end position="282"/>
    </location>
</feature>
<dbReference type="Proteomes" id="UP000295281">
    <property type="component" value="Unassembled WGS sequence"/>
</dbReference>
<feature type="transmembrane region" description="Helical" evidence="8">
    <location>
        <begin position="318"/>
        <end position="340"/>
    </location>
</feature>
<dbReference type="InterPro" id="IPR005829">
    <property type="entry name" value="Sugar_transporter_CS"/>
</dbReference>
<organism evidence="10 11">
    <name type="scientific">Actinorugispora endophytica</name>
    <dbReference type="NCBI Taxonomy" id="1605990"/>
    <lineage>
        <taxon>Bacteria</taxon>
        <taxon>Bacillati</taxon>
        <taxon>Actinomycetota</taxon>
        <taxon>Actinomycetes</taxon>
        <taxon>Streptosporangiales</taxon>
        <taxon>Nocardiopsidaceae</taxon>
        <taxon>Actinorugispora</taxon>
    </lineage>
</organism>
<accession>A0A4R6V5R9</accession>
<feature type="transmembrane region" description="Helical" evidence="8">
    <location>
        <begin position="377"/>
        <end position="398"/>
    </location>
</feature>
<comment type="subcellular location">
    <subcellularLocation>
        <location evidence="1">Cell membrane</location>
        <topology evidence="1">Multi-pass membrane protein</topology>
    </subcellularLocation>
</comment>
<evidence type="ECO:0000256" key="3">
    <source>
        <dbReference type="ARBA" id="ARBA00022448"/>
    </source>
</evidence>
<dbReference type="Gene3D" id="1.20.1720.10">
    <property type="entry name" value="Multidrug resistance protein D"/>
    <property type="match status" value="1"/>
</dbReference>
<keyword evidence="3" id="KW-0813">Transport</keyword>
<dbReference type="InterPro" id="IPR020846">
    <property type="entry name" value="MFS_dom"/>
</dbReference>
<keyword evidence="11" id="KW-1185">Reference proteome</keyword>
<dbReference type="GO" id="GO:0005886">
    <property type="term" value="C:plasma membrane"/>
    <property type="evidence" value="ECO:0007669"/>
    <property type="project" value="UniProtKB-SubCell"/>
</dbReference>
<dbReference type="OrthoDB" id="9814303at2"/>
<dbReference type="CDD" id="cd17320">
    <property type="entry name" value="MFS_MdfA_MDR_like"/>
    <property type="match status" value="1"/>
</dbReference>
<evidence type="ECO:0000256" key="7">
    <source>
        <dbReference type="ARBA" id="ARBA00023136"/>
    </source>
</evidence>
<comment type="caution">
    <text evidence="10">The sequence shown here is derived from an EMBL/GenBank/DDBJ whole genome shotgun (WGS) entry which is preliminary data.</text>
</comment>
<dbReference type="GO" id="GO:1990961">
    <property type="term" value="P:xenobiotic detoxification by transmembrane export across the plasma membrane"/>
    <property type="evidence" value="ECO:0007669"/>
    <property type="project" value="InterPro"/>
</dbReference>
<dbReference type="PROSITE" id="PS00216">
    <property type="entry name" value="SUGAR_TRANSPORT_1"/>
    <property type="match status" value="1"/>
</dbReference>
<dbReference type="PROSITE" id="PS50850">
    <property type="entry name" value="MFS"/>
    <property type="match status" value="1"/>
</dbReference>
<feature type="transmembrane region" description="Helical" evidence="8">
    <location>
        <begin position="223"/>
        <end position="241"/>
    </location>
</feature>
<evidence type="ECO:0000256" key="5">
    <source>
        <dbReference type="ARBA" id="ARBA00022692"/>
    </source>
</evidence>
<keyword evidence="7 8" id="KW-0472">Membrane</keyword>
<dbReference type="PANTHER" id="PTHR23502:SF132">
    <property type="entry name" value="POLYAMINE TRANSPORTER 2-RELATED"/>
    <property type="match status" value="1"/>
</dbReference>
<name>A0A4R6V5R9_9ACTN</name>
<evidence type="ECO:0000313" key="10">
    <source>
        <dbReference type="EMBL" id="TDQ54311.1"/>
    </source>
</evidence>
<reference evidence="10 11" key="1">
    <citation type="submission" date="2019-03" db="EMBL/GenBank/DDBJ databases">
        <title>Genomic Encyclopedia of Type Strains, Phase IV (KMG-IV): sequencing the most valuable type-strain genomes for metagenomic binning, comparative biology and taxonomic classification.</title>
        <authorList>
            <person name="Goeker M."/>
        </authorList>
    </citation>
    <scope>NUCLEOTIDE SEQUENCE [LARGE SCALE GENOMIC DNA]</scope>
    <source>
        <strain evidence="10 11">DSM 46770</strain>
    </source>
</reference>
<feature type="transmembrane region" description="Helical" evidence="8">
    <location>
        <begin position="110"/>
        <end position="131"/>
    </location>
</feature>
<dbReference type="FunFam" id="1.20.1720.10:FF:000005">
    <property type="entry name" value="Bcr/CflA family efflux transporter"/>
    <property type="match status" value="1"/>
</dbReference>
<dbReference type="SUPFAM" id="SSF103473">
    <property type="entry name" value="MFS general substrate transporter"/>
    <property type="match status" value="1"/>
</dbReference>
<gene>
    <name evidence="10" type="ORF">EV190_102145</name>
</gene>
<dbReference type="GO" id="GO:0042910">
    <property type="term" value="F:xenobiotic transmembrane transporter activity"/>
    <property type="evidence" value="ECO:0007669"/>
    <property type="project" value="InterPro"/>
</dbReference>
<sequence length="419" mass="41907">MPASPDASARTPRPVTRTLIAVLALLTAVAPLATDMYLPAFPDMADDLDTTASGVQLTLTAFLIGLGLGQLFIGPLSDAVGRRRPLLIGSLVCLGAGVACALAPNVETLAAARFVQGLSGAAGVVLARAIISDTSRGAAAAKLLGVTMIISIIAPVVAPLTGGAIIAGAGWRAVFWVLAVLALVMLIGAAARAKETLPESARARGGLGSTVSGARQVLANRHYVGYLLTFCFAFAALFAYISASPFVMQNVMGLSAGAYSLVFGLNALAIVATSSAAAALAGRVTYRGMIAGGLAVSVLASAGLLAAVLNGAPMLPTLVLFAVFQGSLGFVFSNATALALAETDAHAGTGSAFLGFLQFTLAAAVSPLVGLRGEGTAVPMGLAMLVSTVLAVLAFTVLTRGKPAARDGADSGQELSTVV</sequence>
<feature type="transmembrane region" description="Helical" evidence="8">
    <location>
        <begin position="86"/>
        <end position="104"/>
    </location>
</feature>
<proteinExistence type="inferred from homology"/>
<dbReference type="RefSeq" id="WP_133740304.1">
    <property type="nucleotide sequence ID" value="NZ_SNYN01000002.1"/>
</dbReference>
<feature type="transmembrane region" description="Helical" evidence="8">
    <location>
        <begin position="143"/>
        <end position="167"/>
    </location>
</feature>
<evidence type="ECO:0000256" key="4">
    <source>
        <dbReference type="ARBA" id="ARBA00022475"/>
    </source>
</evidence>
<dbReference type="InterPro" id="IPR036259">
    <property type="entry name" value="MFS_trans_sf"/>
</dbReference>
<dbReference type="EMBL" id="SNYN01000002">
    <property type="protein sequence ID" value="TDQ54311.1"/>
    <property type="molecule type" value="Genomic_DNA"/>
</dbReference>
<comment type="similarity">
    <text evidence="2">Belongs to the major facilitator superfamily. Bcr/CmlA family.</text>
</comment>
<protein>
    <submittedName>
        <fullName evidence="10">DHA1 family bicyclomycin/chloramphenicol resistance-like MFS transporter</fullName>
    </submittedName>
</protein>
<dbReference type="NCBIfam" id="TIGR00710">
    <property type="entry name" value="efflux_Bcr_CflA"/>
    <property type="match status" value="1"/>
</dbReference>
<evidence type="ECO:0000256" key="1">
    <source>
        <dbReference type="ARBA" id="ARBA00004651"/>
    </source>
</evidence>
<feature type="domain" description="Major facilitator superfamily (MFS) profile" evidence="9">
    <location>
        <begin position="19"/>
        <end position="406"/>
    </location>
</feature>
<keyword evidence="4" id="KW-1003">Cell membrane</keyword>
<feature type="transmembrane region" description="Helical" evidence="8">
    <location>
        <begin position="173"/>
        <end position="193"/>
    </location>
</feature>